<dbReference type="Proteomes" id="UP000824056">
    <property type="component" value="Unassembled WGS sequence"/>
</dbReference>
<reference evidence="2" key="1">
    <citation type="journal article" date="2021" name="PeerJ">
        <title>Extensive microbial diversity within the chicken gut microbiome revealed by metagenomics and culture.</title>
        <authorList>
            <person name="Gilroy R."/>
            <person name="Ravi A."/>
            <person name="Getino M."/>
            <person name="Pursley I."/>
            <person name="Horton D.L."/>
            <person name="Alikhan N.F."/>
            <person name="Baker D."/>
            <person name="Gharbi K."/>
            <person name="Hall N."/>
            <person name="Watson M."/>
            <person name="Adriaenssens E.M."/>
            <person name="Foster-Nyarko E."/>
            <person name="Jarju S."/>
            <person name="Secka A."/>
            <person name="Antonio M."/>
            <person name="Oren A."/>
            <person name="Chaudhuri R.R."/>
            <person name="La Ragione R."/>
            <person name="Hildebrand F."/>
            <person name="Pallen M.J."/>
        </authorList>
    </citation>
    <scope>NUCLEOTIDE SEQUENCE</scope>
    <source>
        <strain evidence="2">1068</strain>
    </source>
</reference>
<proteinExistence type="predicted"/>
<dbReference type="AlphaFoldDB" id="A0A9D2JUT8"/>
<protein>
    <submittedName>
        <fullName evidence="2">Uncharacterized protein</fullName>
    </submittedName>
</protein>
<reference evidence="2" key="2">
    <citation type="submission" date="2021-04" db="EMBL/GenBank/DDBJ databases">
        <authorList>
            <person name="Gilroy R."/>
        </authorList>
    </citation>
    <scope>NUCLEOTIDE SEQUENCE</scope>
    <source>
        <strain evidence="2">1068</strain>
    </source>
</reference>
<evidence type="ECO:0000256" key="1">
    <source>
        <dbReference type="SAM" id="Phobius"/>
    </source>
</evidence>
<accession>A0A9D2JUT8</accession>
<dbReference type="EMBL" id="DXBG01000295">
    <property type="protein sequence ID" value="HIZ66714.1"/>
    <property type="molecule type" value="Genomic_DNA"/>
</dbReference>
<sequence length="104" mass="11639">MRQIYHFEDKIPPAVNEQMLRQELEKRRAKKAAILLVIGSFFIMISILLIALPLYETNPLFSTVCLLYVCVSIAGSLVIVIAFTLKAPAWEGSEGRPACTDLQT</sequence>
<feature type="transmembrane region" description="Helical" evidence="1">
    <location>
        <begin position="32"/>
        <end position="55"/>
    </location>
</feature>
<evidence type="ECO:0000313" key="3">
    <source>
        <dbReference type="Proteomes" id="UP000824056"/>
    </source>
</evidence>
<keyword evidence="1" id="KW-1133">Transmembrane helix</keyword>
<evidence type="ECO:0000313" key="2">
    <source>
        <dbReference type="EMBL" id="HIZ66714.1"/>
    </source>
</evidence>
<gene>
    <name evidence="2" type="ORF">H9809_12610</name>
</gene>
<name>A0A9D2JUT8_9FIRM</name>
<keyword evidence="1" id="KW-0472">Membrane</keyword>
<keyword evidence="1" id="KW-0812">Transmembrane</keyword>
<feature type="transmembrane region" description="Helical" evidence="1">
    <location>
        <begin position="61"/>
        <end position="85"/>
    </location>
</feature>
<organism evidence="2 3">
    <name type="scientific">Candidatus Blautia pullicola</name>
    <dbReference type="NCBI Taxonomy" id="2838498"/>
    <lineage>
        <taxon>Bacteria</taxon>
        <taxon>Bacillati</taxon>
        <taxon>Bacillota</taxon>
        <taxon>Clostridia</taxon>
        <taxon>Lachnospirales</taxon>
        <taxon>Lachnospiraceae</taxon>
        <taxon>Blautia</taxon>
    </lineage>
</organism>
<comment type="caution">
    <text evidence="2">The sequence shown here is derived from an EMBL/GenBank/DDBJ whole genome shotgun (WGS) entry which is preliminary data.</text>
</comment>